<dbReference type="EMBL" id="ADMH02001204">
    <property type="protein sequence ID" value="ETN63729.1"/>
    <property type="molecule type" value="Genomic_DNA"/>
</dbReference>
<proteinExistence type="predicted"/>
<keyword evidence="3" id="KW-1185">Reference proteome</keyword>
<evidence type="ECO:0000313" key="3">
    <source>
        <dbReference type="Proteomes" id="UP000000673"/>
    </source>
</evidence>
<dbReference type="AlphaFoldDB" id="W5JLS6"/>
<gene>
    <name evidence="1" type="ORF">AND_004569</name>
</gene>
<name>W5JLS6_ANODA</name>
<evidence type="ECO:0000313" key="2">
    <source>
        <dbReference type="EnsemblMetazoa" id="ADAC004569-PA"/>
    </source>
</evidence>
<reference evidence="1 3" key="1">
    <citation type="journal article" date="2010" name="BMC Genomics">
        <title>Combination of measures distinguishes pre-miRNAs from other stem-loops in the genome of the newly sequenced Anopheles darlingi.</title>
        <authorList>
            <person name="Mendes N.D."/>
            <person name="Freitas A.T."/>
            <person name="Vasconcelos A.T."/>
            <person name="Sagot M.F."/>
        </authorList>
    </citation>
    <scope>NUCLEOTIDE SEQUENCE</scope>
</reference>
<reference evidence="1" key="2">
    <citation type="submission" date="2010-05" db="EMBL/GenBank/DDBJ databases">
        <authorList>
            <person name="Almeida L.G."/>
            <person name="Nicolas M.F."/>
            <person name="Souza R.C."/>
            <person name="Vasconcelos A.T.R."/>
        </authorList>
    </citation>
    <scope>NUCLEOTIDE SEQUENCE</scope>
</reference>
<protein>
    <submittedName>
        <fullName evidence="1 2">Uncharacterized protein</fullName>
    </submittedName>
</protein>
<dbReference type="HOGENOM" id="CLU_2514477_0_0_1"/>
<dbReference type="EnsemblMetazoa" id="ADAC004569-RA">
    <property type="protein sequence ID" value="ADAC004569-PA"/>
    <property type="gene ID" value="ADAC004569"/>
</dbReference>
<evidence type="ECO:0000313" key="1">
    <source>
        <dbReference type="EMBL" id="ETN63729.1"/>
    </source>
</evidence>
<accession>W5JLS6</accession>
<dbReference type="Proteomes" id="UP000000673">
    <property type="component" value="Unassembled WGS sequence"/>
</dbReference>
<reference evidence="1" key="3">
    <citation type="journal article" date="2013" name="Nucleic Acids Res.">
        <title>The genome of Anopheles darlingi, the main neotropical malaria vector.</title>
        <authorList>
            <person name="Marinotti O."/>
            <person name="Cerqueira G.C."/>
            <person name="de Almeida L.G."/>
            <person name="Ferro M.I."/>
            <person name="Loreto E.L."/>
            <person name="Zaha A."/>
            <person name="Teixeira S.M."/>
            <person name="Wespiser A.R."/>
            <person name="Almeida E Silva A."/>
            <person name="Schlindwein A.D."/>
            <person name="Pacheco A.C."/>
            <person name="Silva A.L."/>
            <person name="Graveley B.R."/>
            <person name="Walenz B.P."/>
            <person name="Lima Bde A."/>
            <person name="Ribeiro C.A."/>
            <person name="Nunes-Silva C.G."/>
            <person name="de Carvalho C.R."/>
            <person name="Soares C.M."/>
            <person name="de Menezes C.B."/>
            <person name="Matiolli C."/>
            <person name="Caffrey D."/>
            <person name="Araujo D.A."/>
            <person name="de Oliveira D.M."/>
            <person name="Golenbock D."/>
            <person name="Grisard E.C."/>
            <person name="Fantinatti-Garboggini F."/>
            <person name="de Carvalho F.M."/>
            <person name="Barcellos F.G."/>
            <person name="Prosdocimi F."/>
            <person name="May G."/>
            <person name="Azevedo Junior G.M."/>
            <person name="Guimaraes G.M."/>
            <person name="Goldman G.H."/>
            <person name="Padilha I.Q."/>
            <person name="Batista Jda S."/>
            <person name="Ferro J.A."/>
            <person name="Ribeiro J.M."/>
            <person name="Fietto J.L."/>
            <person name="Dabbas K.M."/>
            <person name="Cerdeira L."/>
            <person name="Agnez-Lima L.F."/>
            <person name="Brocchi M."/>
            <person name="de Carvalho M.O."/>
            <person name="Teixeira Mde M."/>
            <person name="Diniz Maia Mde M."/>
            <person name="Goldman M.H."/>
            <person name="Cruz Schneider M.P."/>
            <person name="Felipe M.S."/>
            <person name="Hungria M."/>
            <person name="Nicolas M.F."/>
            <person name="Pereira M."/>
            <person name="Montes M.A."/>
            <person name="Cantao M.E."/>
            <person name="Vincentz M."/>
            <person name="Rafael M.S."/>
            <person name="Silverman N."/>
            <person name="Stoco P.H."/>
            <person name="Souza R.C."/>
            <person name="Vicentini R."/>
            <person name="Gazzinelli R.T."/>
            <person name="Neves Rde O."/>
            <person name="Silva R."/>
            <person name="Astolfi-Filho S."/>
            <person name="Maciel T.E."/>
            <person name="Urmenyi T.P."/>
            <person name="Tadei W.P."/>
            <person name="Camargo E.P."/>
            <person name="de Vasconcelos A.T."/>
        </authorList>
    </citation>
    <scope>NUCLEOTIDE SEQUENCE</scope>
</reference>
<reference evidence="2" key="4">
    <citation type="submission" date="2015-06" db="UniProtKB">
        <authorList>
            <consortium name="EnsemblMetazoa"/>
        </authorList>
    </citation>
    <scope>IDENTIFICATION</scope>
</reference>
<dbReference type="VEuPathDB" id="VectorBase:ADAC004569"/>
<sequence length="85" mass="9323">MQYYGFMNTTNHSKSCTFHPTQLFAAASSADVIKSYQLDSTTAPQSARNYWVRLNSTNASPQSCVTIGDGWCCKETVNGSTVICE</sequence>
<organism evidence="1">
    <name type="scientific">Anopheles darlingi</name>
    <name type="common">Mosquito</name>
    <dbReference type="NCBI Taxonomy" id="43151"/>
    <lineage>
        <taxon>Eukaryota</taxon>
        <taxon>Metazoa</taxon>
        <taxon>Ecdysozoa</taxon>
        <taxon>Arthropoda</taxon>
        <taxon>Hexapoda</taxon>
        <taxon>Insecta</taxon>
        <taxon>Pterygota</taxon>
        <taxon>Neoptera</taxon>
        <taxon>Endopterygota</taxon>
        <taxon>Diptera</taxon>
        <taxon>Nematocera</taxon>
        <taxon>Culicoidea</taxon>
        <taxon>Culicidae</taxon>
        <taxon>Anophelinae</taxon>
        <taxon>Anopheles</taxon>
    </lineage>
</organism>